<dbReference type="EMBL" id="QLIN01000002">
    <property type="protein sequence ID" value="RAI71869.1"/>
    <property type="molecule type" value="Genomic_DNA"/>
</dbReference>
<dbReference type="PANTHER" id="PTHR12526:SF622">
    <property type="entry name" value="GLYCOSYLTRANSFERASE (GROUP I)"/>
    <property type="match status" value="1"/>
</dbReference>
<dbReference type="Pfam" id="PF13692">
    <property type="entry name" value="Glyco_trans_1_4"/>
    <property type="match status" value="1"/>
</dbReference>
<dbReference type="AlphaFoldDB" id="A0A327NC74"/>
<sequence length="414" mass="45858">MRILVVTQYFWPESFIINDLVKTLTAQGHDIKVLTGKPNYPDGVIFDGYSASGYQEEKFESSVSVCRAPLRPRGVSGAKNLVLNYLSFILNGLKFYPRAVKGEHFDAVFVFAPSPITSVIPAIYLKWKLKSHLAVWVQDLWPESLSATGFIKNKAVLGVVGWLVKGIYAFVDTLLVQSRAFREPVARYANPGKVVYYPNSYQDVPPSVEETRIPAPLLAELDNHFCLVFAGNLGTAQSVETLVEVADKLRHLSEVRIVLVGSGSMSNWIETQKQSRALDNLVLAGRFAVSEMPHFFSRAAGLLVTLKQDEAFSYTIPSKVQAYLAAGRPIIAALDGEGARVIQEAGAGLTTAAQDAEGMANCIEQLFRMTLDERESLGKSGRAYYLEHFEMERQSRRLIEILSSRINELKGSSK</sequence>
<keyword evidence="2" id="KW-0808">Transferase</keyword>
<dbReference type="Gene3D" id="3.40.50.2000">
    <property type="entry name" value="Glycogen Phosphorylase B"/>
    <property type="match status" value="2"/>
</dbReference>
<name>A0A327NC74_PSEFL</name>
<organism evidence="2 3">
    <name type="scientific">Pseudomonas fluorescens</name>
    <dbReference type="NCBI Taxonomy" id="294"/>
    <lineage>
        <taxon>Bacteria</taxon>
        <taxon>Pseudomonadati</taxon>
        <taxon>Pseudomonadota</taxon>
        <taxon>Gammaproteobacteria</taxon>
        <taxon>Pseudomonadales</taxon>
        <taxon>Pseudomonadaceae</taxon>
        <taxon>Pseudomonas</taxon>
    </lineage>
</organism>
<dbReference type="GO" id="GO:0016757">
    <property type="term" value="F:glycosyltransferase activity"/>
    <property type="evidence" value="ECO:0007669"/>
    <property type="project" value="UniProtKB-ARBA"/>
</dbReference>
<dbReference type="Pfam" id="PF13579">
    <property type="entry name" value="Glyco_trans_4_4"/>
    <property type="match status" value="1"/>
</dbReference>
<dbReference type="SUPFAM" id="SSF53756">
    <property type="entry name" value="UDP-Glycosyltransferase/glycogen phosphorylase"/>
    <property type="match status" value="1"/>
</dbReference>
<comment type="caution">
    <text evidence="2">The sequence shown here is derived from an EMBL/GenBank/DDBJ whole genome shotgun (WGS) entry which is preliminary data.</text>
</comment>
<evidence type="ECO:0000313" key="2">
    <source>
        <dbReference type="EMBL" id="RAI71869.1"/>
    </source>
</evidence>
<proteinExistence type="predicted"/>
<dbReference type="Proteomes" id="UP000249493">
    <property type="component" value="Unassembled WGS sequence"/>
</dbReference>
<dbReference type="RefSeq" id="WP_111281834.1">
    <property type="nucleotide sequence ID" value="NZ_QLIN01000002.1"/>
</dbReference>
<accession>A0A327NC74</accession>
<dbReference type="InterPro" id="IPR028098">
    <property type="entry name" value="Glyco_trans_4-like_N"/>
</dbReference>
<evidence type="ECO:0000313" key="3">
    <source>
        <dbReference type="Proteomes" id="UP000249493"/>
    </source>
</evidence>
<gene>
    <name evidence="2" type="ORF">DOZ80_08525</name>
</gene>
<dbReference type="PANTHER" id="PTHR12526">
    <property type="entry name" value="GLYCOSYLTRANSFERASE"/>
    <property type="match status" value="1"/>
</dbReference>
<feature type="domain" description="Glycosyltransferase subfamily 4-like N-terminal" evidence="1">
    <location>
        <begin position="17"/>
        <end position="199"/>
    </location>
</feature>
<reference evidence="2 3" key="1">
    <citation type="submission" date="2018-06" db="EMBL/GenBank/DDBJ databases">
        <authorList>
            <person name="Zhirakovskaya E."/>
        </authorList>
    </citation>
    <scope>NUCLEOTIDE SEQUENCE [LARGE SCALE GENOMIC DNA]</scope>
    <source>
        <strain evidence="2 3">LY3</strain>
    </source>
</reference>
<dbReference type="CDD" id="cd03794">
    <property type="entry name" value="GT4_WbuB-like"/>
    <property type="match status" value="1"/>
</dbReference>
<evidence type="ECO:0000259" key="1">
    <source>
        <dbReference type="Pfam" id="PF13579"/>
    </source>
</evidence>
<protein>
    <submittedName>
        <fullName evidence="2">Glycosyltransferase WbuB</fullName>
    </submittedName>
</protein>